<reference evidence="2 3" key="1">
    <citation type="submission" date="2016-11" db="EMBL/GenBank/DDBJ databases">
        <title>The macronuclear genome of Stentor coeruleus: a giant cell with tiny introns.</title>
        <authorList>
            <person name="Slabodnick M."/>
            <person name="Ruby J.G."/>
            <person name="Reiff S.B."/>
            <person name="Swart E.C."/>
            <person name="Gosai S."/>
            <person name="Prabakaran S."/>
            <person name="Witkowska E."/>
            <person name="Larue G.E."/>
            <person name="Fisher S."/>
            <person name="Freeman R.M."/>
            <person name="Gunawardena J."/>
            <person name="Chu W."/>
            <person name="Stover N.A."/>
            <person name="Gregory B.D."/>
            <person name="Nowacki M."/>
            <person name="Derisi J."/>
            <person name="Roy S.W."/>
            <person name="Marshall W.F."/>
            <person name="Sood P."/>
        </authorList>
    </citation>
    <scope>NUCLEOTIDE SEQUENCE [LARGE SCALE GENOMIC DNA]</scope>
    <source>
        <strain evidence="2">WM001</strain>
    </source>
</reference>
<evidence type="ECO:0000256" key="1">
    <source>
        <dbReference type="SAM" id="MobiDB-lite"/>
    </source>
</evidence>
<protein>
    <submittedName>
        <fullName evidence="2">Uncharacterized protein</fullName>
    </submittedName>
</protein>
<dbReference type="Proteomes" id="UP000187209">
    <property type="component" value="Unassembled WGS sequence"/>
</dbReference>
<gene>
    <name evidence="2" type="ORF">SteCoe_1269</name>
</gene>
<name>A0A1R2D2C6_9CILI</name>
<dbReference type="EMBL" id="MPUH01000013">
    <property type="protein sequence ID" value="OMJ95360.1"/>
    <property type="molecule type" value="Genomic_DNA"/>
</dbReference>
<proteinExistence type="predicted"/>
<feature type="compositionally biased region" description="Basic and acidic residues" evidence="1">
    <location>
        <begin position="37"/>
        <end position="83"/>
    </location>
</feature>
<keyword evidence="3" id="KW-1185">Reference proteome</keyword>
<evidence type="ECO:0000313" key="2">
    <source>
        <dbReference type="EMBL" id="OMJ95360.1"/>
    </source>
</evidence>
<feature type="compositionally biased region" description="Basic and acidic residues" evidence="1">
    <location>
        <begin position="18"/>
        <end position="27"/>
    </location>
</feature>
<feature type="compositionally biased region" description="Low complexity" evidence="1">
    <location>
        <begin position="85"/>
        <end position="97"/>
    </location>
</feature>
<accession>A0A1R2D2C6</accession>
<evidence type="ECO:0000313" key="3">
    <source>
        <dbReference type="Proteomes" id="UP000187209"/>
    </source>
</evidence>
<feature type="compositionally biased region" description="Basic and acidic residues" evidence="1">
    <location>
        <begin position="108"/>
        <end position="123"/>
    </location>
</feature>
<feature type="region of interest" description="Disordered" evidence="1">
    <location>
        <begin position="17"/>
        <end position="123"/>
    </location>
</feature>
<sequence>MEPEHKDIQVLASIGTVDENHTHHEPAWVKVVDSDIDNSKKPNEPSTKEDKKEHIETTEHAFKVMAKGNDEHKLDEKSEEKLSPRKLSSSSSSSVDSLNRKFVPSHKNQVEEQDKPNMAEPLKQSKMDFIKSKIPESIKSVNKKTLIGAAAVSERSLSGRKEDKIR</sequence>
<comment type="caution">
    <text evidence="2">The sequence shown here is derived from an EMBL/GenBank/DDBJ whole genome shotgun (WGS) entry which is preliminary data.</text>
</comment>
<dbReference type="AlphaFoldDB" id="A0A1R2D2C6"/>
<organism evidence="2 3">
    <name type="scientific">Stentor coeruleus</name>
    <dbReference type="NCBI Taxonomy" id="5963"/>
    <lineage>
        <taxon>Eukaryota</taxon>
        <taxon>Sar</taxon>
        <taxon>Alveolata</taxon>
        <taxon>Ciliophora</taxon>
        <taxon>Postciliodesmatophora</taxon>
        <taxon>Heterotrichea</taxon>
        <taxon>Heterotrichida</taxon>
        <taxon>Stentoridae</taxon>
        <taxon>Stentor</taxon>
    </lineage>
</organism>